<feature type="domain" description="SMP-30/Gluconolactonase/LRE-like region" evidence="3">
    <location>
        <begin position="124"/>
        <end position="312"/>
    </location>
</feature>
<dbReference type="InterPro" id="IPR013658">
    <property type="entry name" value="SGL"/>
</dbReference>
<dbReference type="AlphaFoldDB" id="A0A9N9CX82"/>
<dbReference type="InterPro" id="IPR011042">
    <property type="entry name" value="6-blade_b-propeller_TolB-like"/>
</dbReference>
<dbReference type="Proteomes" id="UP000789739">
    <property type="component" value="Unassembled WGS sequence"/>
</dbReference>
<dbReference type="OrthoDB" id="423498at2759"/>
<dbReference type="Pfam" id="PF08450">
    <property type="entry name" value="SGL"/>
    <property type="match status" value="1"/>
</dbReference>
<feature type="chain" id="PRO_5040380011" evidence="2">
    <location>
        <begin position="24"/>
        <end position="343"/>
    </location>
</feature>
<keyword evidence="1" id="KW-0378">Hydrolase</keyword>
<comment type="caution">
    <text evidence="4">The sequence shown here is derived from an EMBL/GenBank/DDBJ whole genome shotgun (WGS) entry which is preliminary data.</text>
</comment>
<feature type="signal peptide" evidence="2">
    <location>
        <begin position="1"/>
        <end position="23"/>
    </location>
</feature>
<evidence type="ECO:0000313" key="4">
    <source>
        <dbReference type="EMBL" id="CAG8614923.1"/>
    </source>
</evidence>
<evidence type="ECO:0000313" key="5">
    <source>
        <dbReference type="Proteomes" id="UP000789739"/>
    </source>
</evidence>
<name>A0A9N9CX82_9GLOM</name>
<dbReference type="GO" id="GO:0016787">
    <property type="term" value="F:hydrolase activity"/>
    <property type="evidence" value="ECO:0007669"/>
    <property type="project" value="UniProtKB-KW"/>
</dbReference>
<proteinExistence type="predicted"/>
<dbReference type="PANTHER" id="PTHR47572">
    <property type="entry name" value="LIPOPROTEIN-RELATED"/>
    <property type="match status" value="1"/>
</dbReference>
<evidence type="ECO:0000259" key="3">
    <source>
        <dbReference type="Pfam" id="PF08450"/>
    </source>
</evidence>
<reference evidence="4" key="1">
    <citation type="submission" date="2021-06" db="EMBL/GenBank/DDBJ databases">
        <authorList>
            <person name="Kallberg Y."/>
            <person name="Tangrot J."/>
            <person name="Rosling A."/>
        </authorList>
    </citation>
    <scope>NUCLEOTIDE SEQUENCE</scope>
    <source>
        <strain evidence="4">BR232B</strain>
    </source>
</reference>
<protein>
    <submittedName>
        <fullName evidence="4">5813_t:CDS:1</fullName>
    </submittedName>
</protein>
<dbReference type="PANTHER" id="PTHR47572:SF4">
    <property type="entry name" value="LACTONASE DRP35"/>
    <property type="match status" value="1"/>
</dbReference>
<evidence type="ECO:0000256" key="1">
    <source>
        <dbReference type="ARBA" id="ARBA00022801"/>
    </source>
</evidence>
<keyword evidence="5" id="KW-1185">Reference proteome</keyword>
<dbReference type="Gene3D" id="2.120.10.30">
    <property type="entry name" value="TolB, C-terminal domain"/>
    <property type="match status" value="1"/>
</dbReference>
<accession>A0A9N9CX82</accession>
<sequence>MHYSNLILPAICIIFTLTTSSVAQTAVSAAKPFITAADSKFGGQIEGTAVDQAGNVFTVDFGKKTQAIGQLSPKQKLFFAEANNQTFFNAVRFVPVPSGKNIKSAALAGDVLGHRVLKLVVKVDKKTKKTKVSSSVFCENKQFLQPNDLAIAVKSGFVYLSGQNFTADTKIGDGDLWLCTSKGKTTRLGQFGRTNGIEVSPDERTLYLSEAFNVNGTVISNKVLKFDINSATGHVSNKQVFADFEKIDGTQATDIDGMRTDKDGNLFVTRNGGGQVVKFSPTGEVLLKIKLANKSVSNLEFGGKDGKTLFMVGTCDADATKGCVDTFNNPVEGRAFASLNKQL</sequence>
<evidence type="ECO:0000256" key="2">
    <source>
        <dbReference type="SAM" id="SignalP"/>
    </source>
</evidence>
<gene>
    <name evidence="4" type="ORF">PBRASI_LOCUS8378</name>
</gene>
<dbReference type="EMBL" id="CAJVPI010001483">
    <property type="protein sequence ID" value="CAG8614923.1"/>
    <property type="molecule type" value="Genomic_DNA"/>
</dbReference>
<dbReference type="InterPro" id="IPR051262">
    <property type="entry name" value="SMP-30/CGR1_Lactonase"/>
</dbReference>
<dbReference type="SUPFAM" id="SSF63829">
    <property type="entry name" value="Calcium-dependent phosphotriesterase"/>
    <property type="match status" value="1"/>
</dbReference>
<keyword evidence="2" id="KW-0732">Signal</keyword>
<organism evidence="4 5">
    <name type="scientific">Paraglomus brasilianum</name>
    <dbReference type="NCBI Taxonomy" id="144538"/>
    <lineage>
        <taxon>Eukaryota</taxon>
        <taxon>Fungi</taxon>
        <taxon>Fungi incertae sedis</taxon>
        <taxon>Mucoromycota</taxon>
        <taxon>Glomeromycotina</taxon>
        <taxon>Glomeromycetes</taxon>
        <taxon>Paraglomerales</taxon>
        <taxon>Paraglomeraceae</taxon>
        <taxon>Paraglomus</taxon>
    </lineage>
</organism>